<sequence>MCAHGPVTASVCRPWWPSDGRPGRRVPLQYGRGAPALPVGGRCGPGAATGRGRTLVPVHLCFVCTGNICRSPSAALVFAEHLRRAGLDGTVRVSSAGIGPWHVGEPIDERAGAVLTRGGYPVEHIAAQVGAEHGDADLFLAMDVGHEKALRRLVDDPSTVRLLRSFDPDAHGDLDVPDPYYGDPEGFDEVLAMIEASVPGLLAWVRERLAV</sequence>
<evidence type="ECO:0000256" key="4">
    <source>
        <dbReference type="ARBA" id="ARBA00022912"/>
    </source>
</evidence>
<reference evidence="6 7" key="1">
    <citation type="submission" date="2021-01" db="EMBL/GenBank/DDBJ databases">
        <title>WGS of actinomycetes isolated from Thailand.</title>
        <authorList>
            <person name="Thawai C."/>
        </authorList>
    </citation>
    <scope>NUCLEOTIDE SEQUENCE [LARGE SCALE GENOMIC DNA]</scope>
    <source>
        <strain evidence="6 7">CA1R205</strain>
    </source>
</reference>
<dbReference type="Proteomes" id="UP000634229">
    <property type="component" value="Unassembled WGS sequence"/>
</dbReference>
<dbReference type="CDD" id="cd16343">
    <property type="entry name" value="LMWPTP"/>
    <property type="match status" value="1"/>
</dbReference>
<dbReference type="InterPro" id="IPR050438">
    <property type="entry name" value="LMW_PTPase"/>
</dbReference>
<dbReference type="PANTHER" id="PTHR11717:SF7">
    <property type="entry name" value="LOW MOLECULAR WEIGHT PHOSPHOTYROSINE PROTEIN PHOSPHATASE"/>
    <property type="match status" value="1"/>
</dbReference>
<dbReference type="PANTHER" id="PTHR11717">
    <property type="entry name" value="LOW MOLECULAR WEIGHT PROTEIN TYROSINE PHOSPHATASE"/>
    <property type="match status" value="1"/>
</dbReference>
<protein>
    <recommendedName>
        <fullName evidence="2">protein-tyrosine-phosphatase</fullName>
        <ecNumber evidence="2">3.1.3.48</ecNumber>
    </recommendedName>
</protein>
<dbReference type="SMART" id="SM00226">
    <property type="entry name" value="LMWPc"/>
    <property type="match status" value="1"/>
</dbReference>
<evidence type="ECO:0000256" key="3">
    <source>
        <dbReference type="ARBA" id="ARBA00022801"/>
    </source>
</evidence>
<evidence type="ECO:0000259" key="5">
    <source>
        <dbReference type="SMART" id="SM00226"/>
    </source>
</evidence>
<name>A0ABS1NBF6_9ACTN</name>
<accession>A0ABS1NBF6</accession>
<dbReference type="InterPro" id="IPR017867">
    <property type="entry name" value="Tyr_phospatase_low_mol_wt"/>
</dbReference>
<evidence type="ECO:0000256" key="1">
    <source>
        <dbReference type="ARBA" id="ARBA00011063"/>
    </source>
</evidence>
<dbReference type="EMBL" id="JAERRF010000006">
    <property type="protein sequence ID" value="MBL1097284.1"/>
    <property type="molecule type" value="Genomic_DNA"/>
</dbReference>
<organism evidence="6 7">
    <name type="scientific">Streptomyces coffeae</name>
    <dbReference type="NCBI Taxonomy" id="621382"/>
    <lineage>
        <taxon>Bacteria</taxon>
        <taxon>Bacillati</taxon>
        <taxon>Actinomycetota</taxon>
        <taxon>Actinomycetes</taxon>
        <taxon>Kitasatosporales</taxon>
        <taxon>Streptomycetaceae</taxon>
        <taxon>Streptomyces</taxon>
    </lineage>
</organism>
<dbReference type="PRINTS" id="PR00719">
    <property type="entry name" value="LMWPTPASE"/>
</dbReference>
<dbReference type="SUPFAM" id="SSF52788">
    <property type="entry name" value="Phosphotyrosine protein phosphatases I"/>
    <property type="match status" value="1"/>
</dbReference>
<gene>
    <name evidence="6" type="ORF">JK363_11465</name>
</gene>
<proteinExistence type="inferred from homology"/>
<evidence type="ECO:0000313" key="7">
    <source>
        <dbReference type="Proteomes" id="UP000634229"/>
    </source>
</evidence>
<evidence type="ECO:0000256" key="2">
    <source>
        <dbReference type="ARBA" id="ARBA00013064"/>
    </source>
</evidence>
<feature type="domain" description="Phosphotyrosine protein phosphatase I" evidence="5">
    <location>
        <begin position="58"/>
        <end position="204"/>
    </location>
</feature>
<keyword evidence="3" id="KW-0378">Hydrolase</keyword>
<dbReference type="Gene3D" id="3.40.50.2300">
    <property type="match status" value="1"/>
</dbReference>
<comment type="caution">
    <text evidence="6">The sequence shown here is derived from an EMBL/GenBank/DDBJ whole genome shotgun (WGS) entry which is preliminary data.</text>
</comment>
<dbReference type="InterPro" id="IPR023485">
    <property type="entry name" value="Ptyr_pPase"/>
</dbReference>
<evidence type="ECO:0000313" key="6">
    <source>
        <dbReference type="EMBL" id="MBL1097284.1"/>
    </source>
</evidence>
<comment type="similarity">
    <text evidence="1">Belongs to the low molecular weight phosphotyrosine protein phosphatase family.</text>
</comment>
<dbReference type="EC" id="3.1.3.48" evidence="2"/>
<dbReference type="Pfam" id="PF01451">
    <property type="entry name" value="LMWPc"/>
    <property type="match status" value="1"/>
</dbReference>
<keyword evidence="4" id="KW-0904">Protein phosphatase</keyword>
<keyword evidence="7" id="KW-1185">Reference proteome</keyword>
<dbReference type="InterPro" id="IPR036196">
    <property type="entry name" value="Ptyr_pPase_sf"/>
</dbReference>